<feature type="transmembrane region" description="Helical" evidence="10">
    <location>
        <begin position="209"/>
        <end position="228"/>
    </location>
</feature>
<dbReference type="GO" id="GO:0034626">
    <property type="term" value="P:fatty acid elongation, polyunsaturated fatty acid"/>
    <property type="evidence" value="ECO:0007669"/>
    <property type="project" value="TreeGrafter"/>
</dbReference>
<comment type="subcellular location">
    <subcellularLocation>
        <location evidence="1">Membrane</location>
        <topology evidence="1">Multi-pass membrane protein</topology>
    </subcellularLocation>
</comment>
<evidence type="ECO:0000256" key="1">
    <source>
        <dbReference type="ARBA" id="ARBA00004141"/>
    </source>
</evidence>
<evidence type="ECO:0000313" key="11">
    <source>
        <dbReference type="EMBL" id="GFT38557.1"/>
    </source>
</evidence>
<dbReference type="InterPro" id="IPR030457">
    <property type="entry name" value="ELO_CS"/>
</dbReference>
<feature type="transmembrane region" description="Helical" evidence="10">
    <location>
        <begin position="138"/>
        <end position="157"/>
    </location>
</feature>
<keyword evidence="2 10" id="KW-0444">Lipid biosynthesis</keyword>
<organism evidence="11 12">
    <name type="scientific">Nephila pilipes</name>
    <name type="common">Giant wood spider</name>
    <name type="synonym">Nephila maculata</name>
    <dbReference type="NCBI Taxonomy" id="299642"/>
    <lineage>
        <taxon>Eukaryota</taxon>
        <taxon>Metazoa</taxon>
        <taxon>Ecdysozoa</taxon>
        <taxon>Arthropoda</taxon>
        <taxon>Chelicerata</taxon>
        <taxon>Arachnida</taxon>
        <taxon>Araneae</taxon>
        <taxon>Araneomorphae</taxon>
        <taxon>Entelegynae</taxon>
        <taxon>Araneoidea</taxon>
        <taxon>Nephilidae</taxon>
        <taxon>Nephila</taxon>
    </lineage>
</organism>
<keyword evidence="12" id="KW-1185">Reference proteome</keyword>
<evidence type="ECO:0000256" key="5">
    <source>
        <dbReference type="ARBA" id="ARBA00022832"/>
    </source>
</evidence>
<keyword evidence="3 10" id="KW-0808">Transferase</keyword>
<proteinExistence type="inferred from homology"/>
<dbReference type="EMBL" id="BMAW01063070">
    <property type="protein sequence ID" value="GFT38557.1"/>
    <property type="molecule type" value="Genomic_DNA"/>
</dbReference>
<evidence type="ECO:0000256" key="6">
    <source>
        <dbReference type="ARBA" id="ARBA00022989"/>
    </source>
</evidence>
<dbReference type="GO" id="GO:0009922">
    <property type="term" value="F:fatty acid elongase activity"/>
    <property type="evidence" value="ECO:0007669"/>
    <property type="project" value="UniProtKB-EC"/>
</dbReference>
<keyword evidence="9 10" id="KW-0275">Fatty acid biosynthesis</keyword>
<protein>
    <recommendedName>
        <fullName evidence="10">Elongation of very long chain fatty acids protein</fullName>
        <ecNumber evidence="10">2.3.1.199</ecNumber>
    </recommendedName>
    <alternativeName>
        <fullName evidence="10">Very-long-chain 3-oxoacyl-CoA synthase</fullName>
    </alternativeName>
</protein>
<dbReference type="GO" id="GO:0034625">
    <property type="term" value="P:fatty acid elongation, monounsaturated fatty acid"/>
    <property type="evidence" value="ECO:0007669"/>
    <property type="project" value="TreeGrafter"/>
</dbReference>
<dbReference type="PROSITE" id="PS01188">
    <property type="entry name" value="ELO"/>
    <property type="match status" value="1"/>
</dbReference>
<dbReference type="GO" id="GO:0042761">
    <property type="term" value="P:very long-chain fatty acid biosynthetic process"/>
    <property type="evidence" value="ECO:0007669"/>
    <property type="project" value="TreeGrafter"/>
</dbReference>
<evidence type="ECO:0000256" key="8">
    <source>
        <dbReference type="ARBA" id="ARBA00023136"/>
    </source>
</evidence>
<feature type="transmembrane region" description="Helical" evidence="10">
    <location>
        <begin position="38"/>
        <end position="57"/>
    </location>
</feature>
<accession>A0A8X6TR57</accession>
<evidence type="ECO:0000256" key="3">
    <source>
        <dbReference type="ARBA" id="ARBA00022679"/>
    </source>
</evidence>
<dbReference type="Pfam" id="PF01151">
    <property type="entry name" value="ELO"/>
    <property type="match status" value="1"/>
</dbReference>
<comment type="similarity">
    <text evidence="10">Belongs to the ELO family.</text>
</comment>
<keyword evidence="6 10" id="KW-1133">Transmembrane helix</keyword>
<evidence type="ECO:0000256" key="4">
    <source>
        <dbReference type="ARBA" id="ARBA00022692"/>
    </source>
</evidence>
<reference evidence="11" key="1">
    <citation type="submission" date="2020-08" db="EMBL/GenBank/DDBJ databases">
        <title>Multicomponent nature underlies the extraordinary mechanical properties of spider dragline silk.</title>
        <authorList>
            <person name="Kono N."/>
            <person name="Nakamura H."/>
            <person name="Mori M."/>
            <person name="Yoshida Y."/>
            <person name="Ohtoshi R."/>
            <person name="Malay A.D."/>
            <person name="Moran D.A.P."/>
            <person name="Tomita M."/>
            <person name="Numata K."/>
            <person name="Arakawa K."/>
        </authorList>
    </citation>
    <scope>NUCLEOTIDE SEQUENCE</scope>
</reference>
<evidence type="ECO:0000313" key="12">
    <source>
        <dbReference type="Proteomes" id="UP000887013"/>
    </source>
</evidence>
<keyword evidence="8 10" id="KW-0472">Membrane</keyword>
<dbReference type="Proteomes" id="UP000887013">
    <property type="component" value="Unassembled WGS sequence"/>
</dbReference>
<evidence type="ECO:0000256" key="9">
    <source>
        <dbReference type="ARBA" id="ARBA00023160"/>
    </source>
</evidence>
<gene>
    <name evidence="11" type="primary">elo-3</name>
    <name evidence="11" type="ORF">NPIL_18421</name>
</gene>
<dbReference type="GO" id="GO:0005789">
    <property type="term" value="C:endoplasmic reticulum membrane"/>
    <property type="evidence" value="ECO:0007669"/>
    <property type="project" value="TreeGrafter"/>
</dbReference>
<evidence type="ECO:0000256" key="10">
    <source>
        <dbReference type="RuleBase" id="RU361115"/>
    </source>
</evidence>
<feature type="transmembrane region" description="Helical" evidence="10">
    <location>
        <begin position="169"/>
        <end position="189"/>
    </location>
</feature>
<keyword evidence="4 10" id="KW-0812">Transmembrane</keyword>
<sequence>MVAHWHRAFYSIALYLITIFGLRAYMQSRTPFDLRKPLIVWNICLAAFSIIGTSRMLPEMFYVLKKYGLTFSVCNKSFADTVRVTGFWSDMFSYSKMLELGDTVFIVLRKQPLIFLHWYHHITVLLFTWYAHKDHSAPGRWYINMNYFVHSFMYSYYTLRAMRFKLPRFLSICITSLQIAQMIMGFYVGYHAYSTKWKGEHCWYPDDTAVFGLLMYSSYFMLFVWYFYNAYISPPIKAKKVD</sequence>
<dbReference type="AlphaFoldDB" id="A0A8X6TR57"/>
<dbReference type="OrthoDB" id="10259681at2759"/>
<keyword evidence="7 10" id="KW-0443">Lipid metabolism</keyword>
<evidence type="ECO:0000256" key="7">
    <source>
        <dbReference type="ARBA" id="ARBA00023098"/>
    </source>
</evidence>
<name>A0A8X6TR57_NEPPI</name>
<dbReference type="InterPro" id="IPR002076">
    <property type="entry name" value="ELO_fam"/>
</dbReference>
<comment type="catalytic activity">
    <reaction evidence="10">
        <text>a very-long-chain acyl-CoA + malonyl-CoA + H(+) = a very-long-chain 3-oxoacyl-CoA + CO2 + CoA</text>
        <dbReference type="Rhea" id="RHEA:32727"/>
        <dbReference type="ChEBI" id="CHEBI:15378"/>
        <dbReference type="ChEBI" id="CHEBI:16526"/>
        <dbReference type="ChEBI" id="CHEBI:57287"/>
        <dbReference type="ChEBI" id="CHEBI:57384"/>
        <dbReference type="ChEBI" id="CHEBI:90725"/>
        <dbReference type="ChEBI" id="CHEBI:90736"/>
        <dbReference type="EC" id="2.3.1.199"/>
    </reaction>
</comment>
<dbReference type="GO" id="GO:0019367">
    <property type="term" value="P:fatty acid elongation, saturated fatty acid"/>
    <property type="evidence" value="ECO:0007669"/>
    <property type="project" value="TreeGrafter"/>
</dbReference>
<dbReference type="EC" id="2.3.1.199" evidence="10"/>
<dbReference type="PANTHER" id="PTHR11157:SF17">
    <property type="entry name" value="ELONGATION OF VERY LONG CHAIN FATTY ACIDS PROTEIN 6"/>
    <property type="match status" value="1"/>
</dbReference>
<evidence type="ECO:0000256" key="2">
    <source>
        <dbReference type="ARBA" id="ARBA00022516"/>
    </source>
</evidence>
<feature type="transmembrane region" description="Helical" evidence="10">
    <location>
        <begin position="7"/>
        <end position="26"/>
    </location>
</feature>
<dbReference type="PANTHER" id="PTHR11157">
    <property type="entry name" value="FATTY ACID ACYL TRANSFERASE-RELATED"/>
    <property type="match status" value="1"/>
</dbReference>
<comment type="caution">
    <text evidence="11">The sequence shown here is derived from an EMBL/GenBank/DDBJ whole genome shotgun (WGS) entry which is preliminary data.</text>
</comment>
<keyword evidence="5 10" id="KW-0276">Fatty acid metabolism</keyword>
<dbReference type="GO" id="GO:0030148">
    <property type="term" value="P:sphingolipid biosynthetic process"/>
    <property type="evidence" value="ECO:0007669"/>
    <property type="project" value="TreeGrafter"/>
</dbReference>